<dbReference type="Proteomes" id="UP000318833">
    <property type="component" value="Unassembled WGS sequence"/>
</dbReference>
<keyword evidence="1" id="KW-0285">Flavoprotein</keyword>
<gene>
    <name evidence="4" type="ORF">FOF46_26165</name>
</gene>
<sequence length="262" mass="29603">MSLLKKSGFTGVQIHAAHGYLISQFLSPLTNHRNDQWGGSVENRSRLLRTIIQDVREAVGPEFPVGLKLNSADFQRGGFTEEDSLTVIKMLEPLGVDLLEISGGTYEKLVFFLVNGEDGKKVRESTMKREAYFMEFANRVREVSNIPLMVTGGFRTYDFLEETLKNGEVDMIGMARPFIVNINEIKGFLNGEVKSLIDKAIRTGIHQLEESAEAGFYGRNIVRLAKGKNLKFNFSPIGNSIFIIAGEFRKAMIRRIKRRKKH</sequence>
<feature type="domain" description="NADH:flavin oxidoreductase/NADH oxidase N-terminal" evidence="3">
    <location>
        <begin position="6"/>
        <end position="181"/>
    </location>
</feature>
<dbReference type="PANTHER" id="PTHR43656">
    <property type="entry name" value="BINDING OXIDOREDUCTASE, PUTATIVE (AFU_ORTHOLOGUE AFUA_2G08260)-RELATED"/>
    <property type="match status" value="1"/>
</dbReference>
<dbReference type="GO" id="GO:0010181">
    <property type="term" value="F:FMN binding"/>
    <property type="evidence" value="ECO:0007669"/>
    <property type="project" value="InterPro"/>
</dbReference>
<dbReference type="InterPro" id="IPR001155">
    <property type="entry name" value="OxRdtase_FMN_N"/>
</dbReference>
<reference evidence="4 5" key="1">
    <citation type="submission" date="2019-07" db="EMBL/GenBank/DDBJ databases">
        <title>The draft genome sequence of Aquimarina algiphila M91.</title>
        <authorList>
            <person name="Meng X."/>
        </authorList>
    </citation>
    <scope>NUCLEOTIDE SEQUENCE [LARGE SCALE GENOMIC DNA]</scope>
    <source>
        <strain evidence="4 5">M91</strain>
    </source>
</reference>
<name>A0A554VCN2_9FLAO</name>
<evidence type="ECO:0000259" key="3">
    <source>
        <dbReference type="Pfam" id="PF00724"/>
    </source>
</evidence>
<evidence type="ECO:0000313" key="4">
    <source>
        <dbReference type="EMBL" id="TSE04495.1"/>
    </source>
</evidence>
<dbReference type="OrthoDB" id="9772736at2"/>
<keyword evidence="2" id="KW-0560">Oxidoreductase</keyword>
<dbReference type="InterPro" id="IPR013785">
    <property type="entry name" value="Aldolase_TIM"/>
</dbReference>
<accession>A0A554VCN2</accession>
<dbReference type="GO" id="GO:0016491">
    <property type="term" value="F:oxidoreductase activity"/>
    <property type="evidence" value="ECO:0007669"/>
    <property type="project" value="UniProtKB-KW"/>
</dbReference>
<proteinExistence type="predicted"/>
<protein>
    <recommendedName>
        <fullName evidence="3">NADH:flavin oxidoreductase/NADH oxidase N-terminal domain-containing protein</fullName>
    </recommendedName>
</protein>
<dbReference type="Gene3D" id="3.20.20.70">
    <property type="entry name" value="Aldolase class I"/>
    <property type="match status" value="1"/>
</dbReference>
<dbReference type="SUPFAM" id="SSF51395">
    <property type="entry name" value="FMN-linked oxidoreductases"/>
    <property type="match status" value="1"/>
</dbReference>
<dbReference type="InterPro" id="IPR051799">
    <property type="entry name" value="NADH_flavin_oxidoreductase"/>
</dbReference>
<dbReference type="PANTHER" id="PTHR43656:SF2">
    <property type="entry name" value="BINDING OXIDOREDUCTASE, PUTATIVE (AFU_ORTHOLOGUE AFUA_2G08260)-RELATED"/>
    <property type="match status" value="1"/>
</dbReference>
<organism evidence="4 5">
    <name type="scientific">Aquimarina algiphila</name>
    <dbReference type="NCBI Taxonomy" id="2047982"/>
    <lineage>
        <taxon>Bacteria</taxon>
        <taxon>Pseudomonadati</taxon>
        <taxon>Bacteroidota</taxon>
        <taxon>Flavobacteriia</taxon>
        <taxon>Flavobacteriales</taxon>
        <taxon>Flavobacteriaceae</taxon>
        <taxon>Aquimarina</taxon>
    </lineage>
</organism>
<dbReference type="Pfam" id="PF00724">
    <property type="entry name" value="Oxidored_FMN"/>
    <property type="match status" value="1"/>
</dbReference>
<comment type="caution">
    <text evidence="4">The sequence shown here is derived from an EMBL/GenBank/DDBJ whole genome shotgun (WGS) entry which is preliminary data.</text>
</comment>
<keyword evidence="5" id="KW-1185">Reference proteome</keyword>
<evidence type="ECO:0000256" key="2">
    <source>
        <dbReference type="ARBA" id="ARBA00023002"/>
    </source>
</evidence>
<dbReference type="AlphaFoldDB" id="A0A554VCN2"/>
<evidence type="ECO:0000256" key="1">
    <source>
        <dbReference type="ARBA" id="ARBA00022630"/>
    </source>
</evidence>
<evidence type="ECO:0000313" key="5">
    <source>
        <dbReference type="Proteomes" id="UP000318833"/>
    </source>
</evidence>
<dbReference type="EMBL" id="VLNR01000080">
    <property type="protein sequence ID" value="TSE04495.1"/>
    <property type="molecule type" value="Genomic_DNA"/>
</dbReference>